<evidence type="ECO:0000256" key="6">
    <source>
        <dbReference type="ARBA" id="ARBA00023163"/>
    </source>
</evidence>
<dbReference type="AlphaFoldDB" id="A0A1X2D4G2"/>
<dbReference type="GO" id="GO:0006417">
    <property type="term" value="P:regulation of translation"/>
    <property type="evidence" value="ECO:0007669"/>
    <property type="project" value="TreeGrafter"/>
</dbReference>
<evidence type="ECO:0000259" key="9">
    <source>
        <dbReference type="Pfam" id="PF13490"/>
    </source>
</evidence>
<dbReference type="Gene3D" id="1.10.10.1320">
    <property type="entry name" value="Anti-sigma factor, zinc-finger domain"/>
    <property type="match status" value="1"/>
</dbReference>
<dbReference type="STRING" id="486698.AWC22_15220"/>
<organism evidence="10 11">
    <name type="scientific">Mycobacterium riyadhense</name>
    <dbReference type="NCBI Taxonomy" id="486698"/>
    <lineage>
        <taxon>Bacteria</taxon>
        <taxon>Bacillati</taxon>
        <taxon>Actinomycetota</taxon>
        <taxon>Actinomycetes</taxon>
        <taxon>Mycobacteriales</taxon>
        <taxon>Mycobacteriaceae</taxon>
        <taxon>Mycobacterium</taxon>
    </lineage>
</organism>
<comment type="subcellular location">
    <subcellularLocation>
        <location evidence="1">Cell membrane</location>
        <topology evidence="1">Single-pass membrane protein</topology>
    </subcellularLocation>
</comment>
<accession>A0A1X2D4G2</accession>
<reference evidence="10 11" key="1">
    <citation type="submission" date="2016-01" db="EMBL/GenBank/DDBJ databases">
        <title>The new phylogeny of the genus Mycobacterium.</title>
        <authorList>
            <person name="Tarcisio F."/>
            <person name="Conor M."/>
            <person name="Antonella G."/>
            <person name="Elisabetta G."/>
            <person name="Giulia F.S."/>
            <person name="Sara T."/>
            <person name="Anna F."/>
            <person name="Clotilde B."/>
            <person name="Roberto B."/>
            <person name="Veronica D.S."/>
            <person name="Fabio R."/>
            <person name="Monica P."/>
            <person name="Olivier J."/>
            <person name="Enrico T."/>
            <person name="Nicola S."/>
        </authorList>
    </citation>
    <scope>NUCLEOTIDE SEQUENCE [LARGE SCALE GENOMIC DNA]</scope>
    <source>
        <strain evidence="10 11">DSM 45176</strain>
    </source>
</reference>
<proteinExistence type="predicted"/>
<evidence type="ECO:0000256" key="1">
    <source>
        <dbReference type="ARBA" id="ARBA00004162"/>
    </source>
</evidence>
<evidence type="ECO:0000256" key="4">
    <source>
        <dbReference type="ARBA" id="ARBA00023015"/>
    </source>
</evidence>
<evidence type="ECO:0000313" key="10">
    <source>
        <dbReference type="EMBL" id="ORW83105.1"/>
    </source>
</evidence>
<feature type="domain" description="Putative zinc-finger" evidence="9">
    <location>
        <begin position="40"/>
        <end position="65"/>
    </location>
</feature>
<keyword evidence="2 8" id="KW-0812">Transmembrane</keyword>
<evidence type="ECO:0000256" key="3">
    <source>
        <dbReference type="ARBA" id="ARBA00022989"/>
    </source>
</evidence>
<dbReference type="InterPro" id="IPR051474">
    <property type="entry name" value="Anti-sigma-K/W_factor"/>
</dbReference>
<keyword evidence="4" id="KW-0805">Transcription regulation</keyword>
<evidence type="ECO:0000313" key="11">
    <source>
        <dbReference type="Proteomes" id="UP000193087"/>
    </source>
</evidence>
<name>A0A1X2D4G2_9MYCO</name>
<gene>
    <name evidence="10" type="ORF">AWC22_15220</name>
</gene>
<dbReference type="PANTHER" id="PTHR37461">
    <property type="entry name" value="ANTI-SIGMA-K FACTOR RSKA"/>
    <property type="match status" value="1"/>
</dbReference>
<keyword evidence="11" id="KW-1185">Reference proteome</keyword>
<keyword evidence="6" id="KW-0804">Transcription</keyword>
<dbReference type="EMBL" id="LQPQ01000044">
    <property type="protein sequence ID" value="ORW83105.1"/>
    <property type="molecule type" value="Genomic_DNA"/>
</dbReference>
<dbReference type="PANTHER" id="PTHR37461:SF1">
    <property type="entry name" value="ANTI-SIGMA-K FACTOR RSKA"/>
    <property type="match status" value="1"/>
</dbReference>
<feature type="region of interest" description="Disordered" evidence="7">
    <location>
        <begin position="1"/>
        <end position="27"/>
    </location>
</feature>
<dbReference type="GO" id="GO:0005886">
    <property type="term" value="C:plasma membrane"/>
    <property type="evidence" value="ECO:0007669"/>
    <property type="project" value="UniProtKB-SubCell"/>
</dbReference>
<evidence type="ECO:0000256" key="8">
    <source>
        <dbReference type="SAM" id="Phobius"/>
    </source>
</evidence>
<feature type="transmembrane region" description="Helical" evidence="8">
    <location>
        <begin position="125"/>
        <end position="146"/>
    </location>
</feature>
<evidence type="ECO:0000256" key="7">
    <source>
        <dbReference type="SAM" id="MobiDB-lite"/>
    </source>
</evidence>
<comment type="caution">
    <text evidence="10">The sequence shown here is derived from an EMBL/GenBank/DDBJ whole genome shotgun (WGS) entry which is preliminary data.</text>
</comment>
<sequence length="260" mass="27294">MDDMRTPLRGLGPPGGPPGNNGVRELTTDDNHRYATWDAAYVLGSLSAADRREFEAHLADCPRCREAVSELCGVPALLSQLSPDDVAAINESARTVGGPPTPQMSPELLPSLLATVRWRRRRARLTTWVASAAAAVVLGIGVLVGIQGHSVSDQQATVSAQPMAQVGTSLLTSTVSLSSQNWGTFINLRCVCLAPPDAHHDTLAMVVVGRDGSQTRLATWVAEPGHTATPAGSISTPVDQIAAVQVVAADTGQVLLQRSL</sequence>
<dbReference type="Proteomes" id="UP000193087">
    <property type="component" value="Unassembled WGS sequence"/>
</dbReference>
<dbReference type="InterPro" id="IPR041916">
    <property type="entry name" value="Anti_sigma_zinc_sf"/>
</dbReference>
<evidence type="ECO:0000256" key="2">
    <source>
        <dbReference type="ARBA" id="ARBA00022692"/>
    </source>
</evidence>
<dbReference type="GO" id="GO:0016989">
    <property type="term" value="F:sigma factor antagonist activity"/>
    <property type="evidence" value="ECO:0007669"/>
    <property type="project" value="TreeGrafter"/>
</dbReference>
<evidence type="ECO:0000256" key="5">
    <source>
        <dbReference type="ARBA" id="ARBA00023136"/>
    </source>
</evidence>
<keyword evidence="5 8" id="KW-0472">Membrane</keyword>
<dbReference type="Pfam" id="PF13490">
    <property type="entry name" value="zf-HC2"/>
    <property type="match status" value="1"/>
</dbReference>
<dbReference type="InterPro" id="IPR027383">
    <property type="entry name" value="Znf_put"/>
</dbReference>
<keyword evidence="3 8" id="KW-1133">Transmembrane helix</keyword>
<protein>
    <recommendedName>
        <fullName evidence="9">Putative zinc-finger domain-containing protein</fullName>
    </recommendedName>
</protein>